<dbReference type="EMBL" id="BK016090">
    <property type="protein sequence ID" value="DAF93993.1"/>
    <property type="molecule type" value="Genomic_DNA"/>
</dbReference>
<organism evidence="7">
    <name type="scientific">Myoviridae sp. ctu2j3</name>
    <dbReference type="NCBI Taxonomy" id="2825197"/>
    <lineage>
        <taxon>Viruses</taxon>
        <taxon>Duplodnaviria</taxon>
        <taxon>Heunggongvirae</taxon>
        <taxon>Uroviricota</taxon>
        <taxon>Caudoviricetes</taxon>
    </lineage>
</organism>
<dbReference type="InterPro" id="IPR013765">
    <property type="entry name" value="DNA_recomb/repair_RecA"/>
</dbReference>
<protein>
    <submittedName>
        <fullName evidence="7">Protein recA</fullName>
    </submittedName>
</protein>
<dbReference type="EMBL" id="BK016090">
    <property type="protein sequence ID" value="DAF94006.1"/>
    <property type="molecule type" value="Genomic_DNA"/>
</dbReference>
<name>A0A8S5UHM1_9CAUD</name>
<evidence type="ECO:0000259" key="6">
    <source>
        <dbReference type="Pfam" id="PF00154"/>
    </source>
</evidence>
<comment type="similarity">
    <text evidence="1">Belongs to the RecA family.</text>
</comment>
<keyword evidence="4" id="KW-0233">DNA recombination</keyword>
<dbReference type="PANTHER" id="PTHR45900">
    <property type="entry name" value="RECA"/>
    <property type="match status" value="1"/>
</dbReference>
<dbReference type="InterPro" id="IPR049428">
    <property type="entry name" value="RecA-like_N"/>
</dbReference>
<dbReference type="SUPFAM" id="SSF52540">
    <property type="entry name" value="P-loop containing nucleoside triphosphate hydrolases"/>
    <property type="match status" value="1"/>
</dbReference>
<feature type="compositionally biased region" description="Basic and acidic residues" evidence="5">
    <location>
        <begin position="527"/>
        <end position="539"/>
    </location>
</feature>
<dbReference type="Pfam" id="PF00154">
    <property type="entry name" value="RecA_N"/>
    <property type="match status" value="1"/>
</dbReference>
<evidence type="ECO:0000256" key="5">
    <source>
        <dbReference type="SAM" id="MobiDB-lite"/>
    </source>
</evidence>
<evidence type="ECO:0000256" key="4">
    <source>
        <dbReference type="ARBA" id="ARBA00023172"/>
    </source>
</evidence>
<proteinExistence type="inferred from homology"/>
<dbReference type="GO" id="GO:0003697">
    <property type="term" value="F:single-stranded DNA binding"/>
    <property type="evidence" value="ECO:0007669"/>
    <property type="project" value="InterPro"/>
</dbReference>
<sequence>MAIGINLGRDEDSPPSFEEYDGSILSHKYLMDSYEFGRSSPAPEKTIRTPSYMATKKAAPAKTTKKAASDEVLEEIEKATKTPKFDVRAFYRGTIDDVSRRQGVEADPMEDIQPLSTGLLMLDLLYGGGIRPAMYTHAGDEQTAKTTLALMVMVNAVNKNVPLIAFWDYEGSTKNSKPYLASILKSMGAKVGIRDVFGKKDKETGKWVVHPVVQYYPETVGEKFFDWMASIQKQYPDKRMVAGKWWLIYEDNKANKAMIGDAHDPKMAKKYGKGLWVEAPDGNLQGVIIVDSYPAMNPDSNDDEEADNSLGVHARFFAKHLPRIKGRMGKKMISLIGMNQLSDIPMAMYGPKQQESCGKKLRYYSDVRIWNTKRGSGMPFNAVFDKEEGVEIEKSVTGKGNDFYRYIQTKTVKNKLWTPGRKAWFRIWVSDAEGNGCGLDPFFDTIMYLKETGQLAGNDRKRLTLKLHGMDPIQKPTWMELKTWVLGTKEQKIEVCKKFKIAKPFCLRAWCFKQSESGKGETLYVEQKGEKKAAEDSED</sequence>
<evidence type="ECO:0000256" key="1">
    <source>
        <dbReference type="ARBA" id="ARBA00009391"/>
    </source>
</evidence>
<dbReference type="PANTHER" id="PTHR45900:SF1">
    <property type="entry name" value="MITOCHONDRIAL DNA REPAIR PROTEIN RECA HOMOLOG-RELATED"/>
    <property type="match status" value="1"/>
</dbReference>
<accession>A0A8S5UHM1</accession>
<keyword evidence="2" id="KW-0547">Nucleotide-binding</keyword>
<reference evidence="7" key="1">
    <citation type="journal article" date="2021" name="Proc. Natl. Acad. Sci. U.S.A.">
        <title>A Catalog of Tens of Thousands of Viruses from Human Metagenomes Reveals Hidden Associations with Chronic Diseases.</title>
        <authorList>
            <person name="Tisza M.J."/>
            <person name="Buck C.B."/>
        </authorList>
    </citation>
    <scope>NUCLEOTIDE SEQUENCE</scope>
    <source>
        <strain evidence="7">Ctu2j3</strain>
    </source>
</reference>
<keyword evidence="3" id="KW-0067">ATP-binding</keyword>
<evidence type="ECO:0000313" key="7">
    <source>
        <dbReference type="EMBL" id="DAF93993.1"/>
    </source>
</evidence>
<evidence type="ECO:0000256" key="2">
    <source>
        <dbReference type="ARBA" id="ARBA00022741"/>
    </source>
</evidence>
<dbReference type="GO" id="GO:0005524">
    <property type="term" value="F:ATP binding"/>
    <property type="evidence" value="ECO:0007669"/>
    <property type="project" value="UniProtKB-KW"/>
</dbReference>
<feature type="region of interest" description="Disordered" evidence="5">
    <location>
        <begin position="519"/>
        <end position="539"/>
    </location>
</feature>
<feature type="domain" description="RecA-like N-terminal" evidence="6">
    <location>
        <begin position="287"/>
        <end position="376"/>
    </location>
</feature>
<dbReference type="GO" id="GO:0006281">
    <property type="term" value="P:DNA repair"/>
    <property type="evidence" value="ECO:0007669"/>
    <property type="project" value="InterPro"/>
</dbReference>
<dbReference type="Gene3D" id="3.40.50.300">
    <property type="entry name" value="P-loop containing nucleotide triphosphate hydrolases"/>
    <property type="match status" value="1"/>
</dbReference>
<evidence type="ECO:0000256" key="3">
    <source>
        <dbReference type="ARBA" id="ARBA00022840"/>
    </source>
</evidence>
<dbReference type="InterPro" id="IPR027417">
    <property type="entry name" value="P-loop_NTPase"/>
</dbReference>
<dbReference type="GO" id="GO:0006310">
    <property type="term" value="P:DNA recombination"/>
    <property type="evidence" value="ECO:0007669"/>
    <property type="project" value="UniProtKB-KW"/>
</dbReference>